<dbReference type="InterPro" id="IPR030417">
    <property type="entry name" value="MS4A"/>
</dbReference>
<dbReference type="PANTHER" id="PTHR23320:SF135">
    <property type="entry name" value="MEMBRANE-SPANNING 4-DOMAINS SUBFAMILY A MEMBER 6A"/>
    <property type="match status" value="1"/>
</dbReference>
<name>H0X227_OTOGA</name>
<dbReference type="GO" id="GO:0005886">
    <property type="term" value="C:plasma membrane"/>
    <property type="evidence" value="ECO:0007669"/>
    <property type="project" value="TreeGrafter"/>
</dbReference>
<evidence type="ECO:0000256" key="3">
    <source>
        <dbReference type="ARBA" id="ARBA00022692"/>
    </source>
</evidence>
<dbReference type="GO" id="GO:0005802">
    <property type="term" value="C:trans-Golgi network"/>
    <property type="evidence" value="ECO:0007669"/>
    <property type="project" value="TreeGrafter"/>
</dbReference>
<dbReference type="STRING" id="30611.ENSOGAP00000009081"/>
<reference evidence="8" key="3">
    <citation type="submission" date="2025-09" db="UniProtKB">
        <authorList>
            <consortium name="Ensembl"/>
        </authorList>
    </citation>
    <scope>IDENTIFICATION</scope>
</reference>
<feature type="transmembrane region" description="Helical" evidence="7">
    <location>
        <begin position="85"/>
        <end position="104"/>
    </location>
</feature>
<feature type="region of interest" description="Disordered" evidence="6">
    <location>
        <begin position="1"/>
        <end position="33"/>
    </location>
</feature>
<comment type="similarity">
    <text evidence="2">Belongs to the MS4A family.</text>
</comment>
<dbReference type="GO" id="GO:0007166">
    <property type="term" value="P:cell surface receptor signaling pathway"/>
    <property type="evidence" value="ECO:0007669"/>
    <property type="project" value="TreeGrafter"/>
</dbReference>
<sequence length="245" mass="26831">MISQPMTNDTVMVLPPNGNFSQTEKPKPTNQRQDSLKKCLKDEVNVIGTIQIFCGMVVLNLGIILAAAFFSPHFTHVSSTLLKSGYPFAGPLCFIISGSLSIITEKKSTKTLVHSSLAGSVLSIVTALVGFILLSVHLAALSAALLQCELDTQNKPTVNYSYHFYYDPYSMNGCFMAKTSLVGTLSLMLICTVLELFLAALTAVLWWKEAHSDFHGTMHFLPQSCKGISNTQTPCDYAYEELLHP</sequence>
<evidence type="ECO:0008006" key="10">
    <source>
        <dbReference type="Google" id="ProtNLM"/>
    </source>
</evidence>
<keyword evidence="9" id="KW-1185">Reference proteome</keyword>
<comment type="subcellular location">
    <subcellularLocation>
        <location evidence="1">Membrane</location>
        <topology evidence="1">Multi-pass membrane protein</topology>
    </subcellularLocation>
</comment>
<dbReference type="FunCoup" id="H0X227">
    <property type="interactions" value="81"/>
</dbReference>
<dbReference type="RefSeq" id="XP_003802759.2">
    <property type="nucleotide sequence ID" value="XM_003802711.3"/>
</dbReference>
<evidence type="ECO:0000313" key="9">
    <source>
        <dbReference type="Proteomes" id="UP000005225"/>
    </source>
</evidence>
<dbReference type="InParanoid" id="H0X227"/>
<dbReference type="InterPro" id="IPR007237">
    <property type="entry name" value="CD20-like"/>
</dbReference>
<feature type="transmembrane region" description="Helical" evidence="7">
    <location>
        <begin position="46"/>
        <end position="70"/>
    </location>
</feature>
<dbReference type="eggNOG" id="ENOG502SUQB">
    <property type="taxonomic scope" value="Eukaryota"/>
</dbReference>
<evidence type="ECO:0000256" key="2">
    <source>
        <dbReference type="ARBA" id="ARBA00009565"/>
    </source>
</evidence>
<keyword evidence="5 7" id="KW-0472">Membrane</keyword>
<dbReference type="AlphaFoldDB" id="H0X227"/>
<gene>
    <name evidence="8" type="primary">LOC100961923</name>
</gene>
<dbReference type="Pfam" id="PF04103">
    <property type="entry name" value="CD20"/>
    <property type="match status" value="1"/>
</dbReference>
<dbReference type="EMBL" id="AAQR03180393">
    <property type="status" value="NOT_ANNOTATED_CDS"/>
    <property type="molecule type" value="Genomic_DNA"/>
</dbReference>
<dbReference type="PANTHER" id="PTHR23320">
    <property type="entry name" value="MEMBRANE-SPANNING 4-DOMAINS SUBFAMILY A MS4A -RELATED"/>
    <property type="match status" value="1"/>
</dbReference>
<evidence type="ECO:0000256" key="5">
    <source>
        <dbReference type="ARBA" id="ARBA00023136"/>
    </source>
</evidence>
<dbReference type="OrthoDB" id="10071849at2759"/>
<keyword evidence="3 7" id="KW-0812">Transmembrane</keyword>
<dbReference type="HOGENOM" id="CLU_089673_0_0_1"/>
<evidence type="ECO:0000256" key="7">
    <source>
        <dbReference type="SAM" id="Phobius"/>
    </source>
</evidence>
<dbReference type="OMA" id="WWKEAHS"/>
<evidence type="ECO:0000256" key="4">
    <source>
        <dbReference type="ARBA" id="ARBA00022989"/>
    </source>
</evidence>
<accession>H0X227</accession>
<evidence type="ECO:0000313" key="8">
    <source>
        <dbReference type="Ensembl" id="ENSOGAP00000009081.1"/>
    </source>
</evidence>
<reference evidence="8" key="2">
    <citation type="submission" date="2025-08" db="UniProtKB">
        <authorList>
            <consortium name="Ensembl"/>
        </authorList>
    </citation>
    <scope>IDENTIFICATION</scope>
</reference>
<proteinExistence type="inferred from homology"/>
<reference evidence="9" key="1">
    <citation type="submission" date="2011-03" db="EMBL/GenBank/DDBJ databases">
        <title>Version 3 of the genome sequence of Otolemur garnettii (Bushbaby).</title>
        <authorList>
            <consortium name="The Broad Institute Genome Sequencing Platform"/>
            <person name="Di Palma F."/>
            <person name="Johnson J."/>
            <person name="Lander E.S."/>
            <person name="Lindblad-Toh K."/>
            <person name="Jaffe D.B."/>
            <person name="Gnerre S."/>
            <person name="MacCallum I."/>
            <person name="Przybylski D."/>
            <person name="Ribeiro F.J."/>
            <person name="Burton J.N."/>
            <person name="Walker B.J."/>
            <person name="Sharpe T."/>
            <person name="Hall G."/>
        </authorList>
    </citation>
    <scope>NUCLEOTIDE SEQUENCE [LARGE SCALE GENOMIC DNA]</scope>
</reference>
<protein>
    <recommendedName>
        <fullName evidence="10">Membrane spanning 4-domains A6A</fullName>
    </recommendedName>
</protein>
<dbReference type="KEGG" id="oga:100961923"/>
<feature type="transmembrane region" description="Helical" evidence="7">
    <location>
        <begin position="116"/>
        <end position="140"/>
    </location>
</feature>
<evidence type="ECO:0000256" key="1">
    <source>
        <dbReference type="ARBA" id="ARBA00004141"/>
    </source>
</evidence>
<dbReference type="GeneTree" id="ENSGT00940000162688"/>
<dbReference type="GeneID" id="100961923"/>
<dbReference type="Ensembl" id="ENSOGAT00000010162.1">
    <property type="protein sequence ID" value="ENSOGAP00000009081.1"/>
    <property type="gene ID" value="ENSOGAG00000010161.1"/>
</dbReference>
<organism evidence="8 9">
    <name type="scientific">Otolemur garnettii</name>
    <name type="common">Small-eared galago</name>
    <name type="synonym">Garnett's greater bushbaby</name>
    <dbReference type="NCBI Taxonomy" id="30611"/>
    <lineage>
        <taxon>Eukaryota</taxon>
        <taxon>Metazoa</taxon>
        <taxon>Chordata</taxon>
        <taxon>Craniata</taxon>
        <taxon>Vertebrata</taxon>
        <taxon>Euteleostomi</taxon>
        <taxon>Mammalia</taxon>
        <taxon>Eutheria</taxon>
        <taxon>Euarchontoglires</taxon>
        <taxon>Primates</taxon>
        <taxon>Strepsirrhini</taxon>
        <taxon>Lorisiformes</taxon>
        <taxon>Galagidae</taxon>
        <taxon>Otolemur</taxon>
    </lineage>
</organism>
<feature type="compositionally biased region" description="Polar residues" evidence="6">
    <location>
        <begin position="1"/>
        <end position="10"/>
    </location>
</feature>
<evidence type="ECO:0000256" key="6">
    <source>
        <dbReference type="SAM" id="MobiDB-lite"/>
    </source>
</evidence>
<dbReference type="Proteomes" id="UP000005225">
    <property type="component" value="Unassembled WGS sequence"/>
</dbReference>
<feature type="compositionally biased region" description="Polar residues" evidence="6">
    <location>
        <begin position="18"/>
        <end position="33"/>
    </location>
</feature>
<keyword evidence="4 7" id="KW-1133">Transmembrane helix</keyword>
<feature type="transmembrane region" description="Helical" evidence="7">
    <location>
        <begin position="185"/>
        <end position="207"/>
    </location>
</feature>